<feature type="transmembrane region" description="Helical" evidence="4">
    <location>
        <begin position="750"/>
        <end position="773"/>
    </location>
</feature>
<dbReference type="InterPro" id="IPR059000">
    <property type="entry name" value="ATPase_P-type_domA"/>
</dbReference>
<feature type="transmembrane region" description="Helical" evidence="4">
    <location>
        <begin position="310"/>
        <end position="330"/>
    </location>
</feature>
<feature type="transmembrane region" description="Helical" evidence="4">
    <location>
        <begin position="794"/>
        <end position="815"/>
    </location>
</feature>
<proteinExistence type="predicted"/>
<feature type="transmembrane region" description="Helical" evidence="4">
    <location>
        <begin position="885"/>
        <end position="909"/>
    </location>
</feature>
<feature type="transmembrane region" description="Helical" evidence="4">
    <location>
        <begin position="851"/>
        <end position="870"/>
    </location>
</feature>
<dbReference type="GO" id="GO:0005388">
    <property type="term" value="F:P-type calcium transporter activity"/>
    <property type="evidence" value="ECO:0007669"/>
    <property type="project" value="TreeGrafter"/>
</dbReference>
<evidence type="ECO:0000313" key="8">
    <source>
        <dbReference type="Proteomes" id="UP000692954"/>
    </source>
</evidence>
<comment type="caution">
    <text evidence="7">The sequence shown here is derived from an EMBL/GenBank/DDBJ whole genome shotgun (WGS) entry which is preliminary data.</text>
</comment>
<dbReference type="InterPro" id="IPR006068">
    <property type="entry name" value="ATPase_P-typ_cation-transptr_C"/>
</dbReference>
<evidence type="ECO:0000256" key="1">
    <source>
        <dbReference type="ARBA" id="ARBA00004127"/>
    </source>
</evidence>
<evidence type="ECO:0000259" key="5">
    <source>
        <dbReference type="Pfam" id="PF00122"/>
    </source>
</evidence>
<name>A0A8S1R1D8_9CILI</name>
<feature type="transmembrane region" description="Helical" evidence="4">
    <location>
        <begin position="84"/>
        <end position="102"/>
    </location>
</feature>
<keyword evidence="3" id="KW-0460">Magnesium</keyword>
<feature type="domain" description="P-type ATPase A" evidence="5">
    <location>
        <begin position="148"/>
        <end position="252"/>
    </location>
</feature>
<dbReference type="EMBL" id="CAJJDN010000128">
    <property type="protein sequence ID" value="CAD8120902.1"/>
    <property type="molecule type" value="Genomic_DNA"/>
</dbReference>
<dbReference type="GO" id="GO:0012505">
    <property type="term" value="C:endomembrane system"/>
    <property type="evidence" value="ECO:0007669"/>
    <property type="project" value="UniProtKB-SubCell"/>
</dbReference>
<protein>
    <submittedName>
        <fullName evidence="7">Uncharacterized protein</fullName>
    </submittedName>
</protein>
<feature type="transmembrane region" description="Helical" evidence="4">
    <location>
        <begin position="821"/>
        <end position="839"/>
    </location>
</feature>
<organism evidence="7 8">
    <name type="scientific">Paramecium sonneborni</name>
    <dbReference type="NCBI Taxonomy" id="65129"/>
    <lineage>
        <taxon>Eukaryota</taxon>
        <taxon>Sar</taxon>
        <taxon>Alveolata</taxon>
        <taxon>Ciliophora</taxon>
        <taxon>Intramacronucleata</taxon>
        <taxon>Oligohymenophorea</taxon>
        <taxon>Peniculida</taxon>
        <taxon>Parameciidae</taxon>
        <taxon>Paramecium</taxon>
    </lineage>
</organism>
<keyword evidence="2" id="KW-0479">Metal-binding</keyword>
<dbReference type="Proteomes" id="UP000692954">
    <property type="component" value="Unassembled WGS sequence"/>
</dbReference>
<dbReference type="PANTHER" id="PTHR24093:SF369">
    <property type="entry name" value="CALCIUM-TRANSPORTING ATPASE"/>
    <property type="match status" value="1"/>
</dbReference>
<keyword evidence="4" id="KW-0812">Transmembrane</keyword>
<dbReference type="GO" id="GO:0046872">
    <property type="term" value="F:metal ion binding"/>
    <property type="evidence" value="ECO:0007669"/>
    <property type="project" value="UniProtKB-KW"/>
</dbReference>
<dbReference type="GO" id="GO:0005886">
    <property type="term" value="C:plasma membrane"/>
    <property type="evidence" value="ECO:0007669"/>
    <property type="project" value="TreeGrafter"/>
</dbReference>
<keyword evidence="8" id="KW-1185">Reference proteome</keyword>
<keyword evidence="4" id="KW-0472">Membrane</keyword>
<evidence type="ECO:0000256" key="4">
    <source>
        <dbReference type="SAM" id="Phobius"/>
    </source>
</evidence>
<dbReference type="PANTHER" id="PTHR24093">
    <property type="entry name" value="CATION TRANSPORTING ATPASE"/>
    <property type="match status" value="1"/>
</dbReference>
<dbReference type="OrthoDB" id="116380at2759"/>
<dbReference type="Pfam" id="PF13246">
    <property type="entry name" value="Cation_ATPase"/>
    <property type="match status" value="1"/>
</dbReference>
<feature type="domain" description="Cation-transporting P-type ATPase C-terminal" evidence="6">
    <location>
        <begin position="750"/>
        <end position="904"/>
    </location>
</feature>
<keyword evidence="4" id="KW-1133">Transmembrane helix</keyword>
<gene>
    <name evidence="7" type="ORF">PSON_ATCC_30995.1.T1280154</name>
</gene>
<dbReference type="Pfam" id="PF00689">
    <property type="entry name" value="Cation_ATPase_C"/>
    <property type="match status" value="1"/>
</dbReference>
<dbReference type="Pfam" id="PF00122">
    <property type="entry name" value="E1-E2_ATPase"/>
    <property type="match status" value="1"/>
</dbReference>
<accession>A0A8S1R1D8</accession>
<reference evidence="7" key="1">
    <citation type="submission" date="2021-01" db="EMBL/GenBank/DDBJ databases">
        <authorList>
            <consortium name="Genoscope - CEA"/>
            <person name="William W."/>
        </authorList>
    </citation>
    <scope>NUCLEOTIDE SEQUENCE</scope>
</reference>
<evidence type="ECO:0000259" key="6">
    <source>
        <dbReference type="Pfam" id="PF00689"/>
    </source>
</evidence>
<sequence length="932" mass="105981">MFKVSKRQLQQILTSALNKEDENCMDELKSTKQFVESLKSNINQGLGDNEISIRQQVFGINEKERFIPLNSMSKIWSLIIRPKTIFFQCMSLMAFILTYLSTEGVFTNEWIERVIIFVIISLNPIILSAIQIKINDSNKKNSYIQDEQQKQVVVLRNGNEQTIIARDLVVGDVVILKQYDKVYVDGLIVEQSKLCIYEGFLTGEILGVPKFTIEEGNQEIEPTSLSSSHFVYSESEVLKGQGKLLVLAVGENVHGFKLQSLLGKFEEGEPVIYKSVENISSKMEIIGFLGSLIVIIMVLIRYMVQYQNSILNGYCTLSNILNFIIVLLSWNSSKALINHYKIQQAQTLKKMLNSKNLVRMLQTLENLPFMNKLIIGTSSLDENKMVVDSFLNDTDGQLTQSTLDQFPQEFKQALIDCCFINNNPEKDSINSITEEAFYQLSQELQIEVKERKSKVTHLIPYTSARRIRGCIIQNSRICLKGANDVILKSSNSFYSLKDGIIPMNDFVKNKIEYNLKQLSQNAGVIIAIAFRDIDLKNENIEEQMKKNNFKYETENLTLLGFFLISSKLKSEGKKVVEEIQQAGVKVILIGGDNEKFIKNIAEKTGIMSQDSKITEGNYFTEQLKNKTENFIKELEDICAISRAPPEVHYQMVKELQQLGHVVGVTGHSLHNIDSLKQADVSYCIGSSEAELVKENSGIFLLDNSLHYIYLGIILARNLLDSIKRLIQYQITTHLSLIIILIVSLTISDTIIITPLQFVWIKFITDLISSFALSNCKPTTKYQKPLNKKGFLIDILLYIHIIILSVYIIAVCILFVDQSLMVFNIFVITTLFNLINSRMVQLEINIFKGFCGSWMIYISIMIIGMLQYIIVEYGGKLIQTFNGLTLQQWLICIAIGFGSIVWRAVLIMFIKPILVKKITSINQKINKAKLKAN</sequence>
<feature type="transmembrane region" description="Helical" evidence="4">
    <location>
        <begin position="114"/>
        <end position="132"/>
    </location>
</feature>
<comment type="subcellular location">
    <subcellularLocation>
        <location evidence="1">Endomembrane system</location>
        <topology evidence="1">Multi-pass membrane protein</topology>
    </subcellularLocation>
</comment>
<evidence type="ECO:0000256" key="3">
    <source>
        <dbReference type="ARBA" id="ARBA00022842"/>
    </source>
</evidence>
<dbReference type="AlphaFoldDB" id="A0A8S1R1D8"/>
<evidence type="ECO:0000256" key="2">
    <source>
        <dbReference type="ARBA" id="ARBA00022723"/>
    </source>
</evidence>
<evidence type="ECO:0000313" key="7">
    <source>
        <dbReference type="EMBL" id="CAD8120902.1"/>
    </source>
</evidence>
<feature type="transmembrane region" description="Helical" evidence="4">
    <location>
        <begin position="285"/>
        <end position="304"/>
    </location>
</feature>
<feature type="transmembrane region" description="Helical" evidence="4">
    <location>
        <begin position="725"/>
        <end position="744"/>
    </location>
</feature>